<organism evidence="1 2">
    <name type="scientific">Deinococcus budaensis</name>
    <dbReference type="NCBI Taxonomy" id="1665626"/>
    <lineage>
        <taxon>Bacteria</taxon>
        <taxon>Thermotogati</taxon>
        <taxon>Deinococcota</taxon>
        <taxon>Deinococci</taxon>
        <taxon>Deinococcales</taxon>
        <taxon>Deinococcaceae</taxon>
        <taxon>Deinococcus</taxon>
    </lineage>
</organism>
<comment type="caution">
    <text evidence="1">The sequence shown here is derived from an EMBL/GenBank/DDBJ whole genome shotgun (WGS) entry which is preliminary data.</text>
</comment>
<name>A0A7W8GC36_9DEIO</name>
<dbReference type="Proteomes" id="UP000525389">
    <property type="component" value="Unassembled WGS sequence"/>
</dbReference>
<protein>
    <submittedName>
        <fullName evidence="1">Phytoene dehydrogenase-like protein</fullName>
    </submittedName>
</protein>
<evidence type="ECO:0000313" key="1">
    <source>
        <dbReference type="EMBL" id="MBB5232673.1"/>
    </source>
</evidence>
<dbReference type="Gene3D" id="3.50.50.60">
    <property type="entry name" value="FAD/NAD(P)-binding domain"/>
    <property type="match status" value="1"/>
</dbReference>
<evidence type="ECO:0000313" key="2">
    <source>
        <dbReference type="Proteomes" id="UP000525389"/>
    </source>
</evidence>
<dbReference type="InterPro" id="IPR036188">
    <property type="entry name" value="FAD/NAD-bd_sf"/>
</dbReference>
<sequence length="488" mass="51579">MTPAPPLDALIVGAGPNGLTAAVTLARAGLRVRVLERRAHPGGGLSSAETTLPGYRHDLGSAVHPLGYASPALREWPLHAFGLEWVQPDAPFGHVLEDGTGVVVERELEAAARTLGADGAAWRALFGPLVADWRGVLDDVLRPLPRWPRHPLTLARFGLRGVPPAAWTAGLLRTPEARAAWAGLAAHANLPLSTPGTGAAALMLGTLAHAVGWPFPRGGAQSLTDALVGYLRFLGGEIEMGVEVRSLSDLPPARAVLVDSSPAALLNLLGSRVTPGYRAWLSRYRYGPGLLKLDYALQGPVPWRDPALARAGTLHLGGSLEQIARAEVEVARGAAPDRPYVLAAQHTLFDPTRAPAGGHTFWAYAHTPPGTPDTYADVIEAQIERAAPGFRDLVLARVTTNARQLEAFSPVFRGGDVNGGRGDLWGLLARPLPTPTPYRTPARGVYLCSSATPPGGGIHGMSGYWAARAALADVFGERGGRERRARQP</sequence>
<dbReference type="PANTHER" id="PTHR10668">
    <property type="entry name" value="PHYTOENE DEHYDROGENASE"/>
    <property type="match status" value="1"/>
</dbReference>
<dbReference type="SUPFAM" id="SSF51905">
    <property type="entry name" value="FAD/NAD(P)-binding domain"/>
    <property type="match status" value="1"/>
</dbReference>
<dbReference type="Pfam" id="PF13450">
    <property type="entry name" value="NAD_binding_8"/>
    <property type="match status" value="1"/>
</dbReference>
<dbReference type="PRINTS" id="PR00368">
    <property type="entry name" value="FADPNR"/>
</dbReference>
<keyword evidence="2" id="KW-1185">Reference proteome</keyword>
<gene>
    <name evidence="1" type="ORF">HNQ09_000090</name>
</gene>
<dbReference type="PANTHER" id="PTHR10668:SF105">
    <property type="entry name" value="DEHYDROGENASE-RELATED"/>
    <property type="match status" value="1"/>
</dbReference>
<proteinExistence type="predicted"/>
<accession>A0A7W8GC36</accession>
<reference evidence="1 2" key="1">
    <citation type="submission" date="2020-08" db="EMBL/GenBank/DDBJ databases">
        <title>Genomic Encyclopedia of Type Strains, Phase IV (KMG-IV): sequencing the most valuable type-strain genomes for metagenomic binning, comparative biology and taxonomic classification.</title>
        <authorList>
            <person name="Goeker M."/>
        </authorList>
    </citation>
    <scope>NUCLEOTIDE SEQUENCE [LARGE SCALE GENOMIC DNA]</scope>
    <source>
        <strain evidence="1 2">DSM 101791</strain>
    </source>
</reference>
<dbReference type="EMBL" id="JACHFN010000001">
    <property type="protein sequence ID" value="MBB5232673.1"/>
    <property type="molecule type" value="Genomic_DNA"/>
</dbReference>
<dbReference type="AlphaFoldDB" id="A0A7W8GC36"/>
<dbReference type="RefSeq" id="WP_184023987.1">
    <property type="nucleotide sequence ID" value="NZ_JACHFN010000001.1"/>
</dbReference>